<evidence type="ECO:0000313" key="4">
    <source>
        <dbReference type="Proteomes" id="UP001324634"/>
    </source>
</evidence>
<accession>A0AAX4HRI4</accession>
<evidence type="ECO:0000256" key="2">
    <source>
        <dbReference type="ARBA" id="ARBA00022679"/>
    </source>
</evidence>
<dbReference type="RefSeq" id="WP_321397121.1">
    <property type="nucleotide sequence ID" value="NZ_CP139487.1"/>
</dbReference>
<gene>
    <name evidence="3" type="ORF">SOO65_03700</name>
</gene>
<dbReference type="EMBL" id="CP139487">
    <property type="protein sequence ID" value="WPU65842.1"/>
    <property type="molecule type" value="Genomic_DNA"/>
</dbReference>
<name>A0AAX4HRI4_9BACT</name>
<dbReference type="SUPFAM" id="SSF53756">
    <property type="entry name" value="UDP-Glycosyltransferase/glycogen phosphorylase"/>
    <property type="match status" value="1"/>
</dbReference>
<proteinExistence type="predicted"/>
<keyword evidence="4" id="KW-1185">Reference proteome</keyword>
<dbReference type="GO" id="GO:0009244">
    <property type="term" value="P:lipopolysaccharide core region biosynthetic process"/>
    <property type="evidence" value="ECO:0007669"/>
    <property type="project" value="TreeGrafter"/>
</dbReference>
<dbReference type="CDD" id="cd03789">
    <property type="entry name" value="GT9_LPS_heptosyltransferase"/>
    <property type="match status" value="1"/>
</dbReference>
<keyword evidence="1 3" id="KW-0328">Glycosyltransferase</keyword>
<dbReference type="Pfam" id="PF01075">
    <property type="entry name" value="Glyco_transf_9"/>
    <property type="match status" value="1"/>
</dbReference>
<dbReference type="Gene3D" id="3.40.50.2000">
    <property type="entry name" value="Glycogen Phosphorylase B"/>
    <property type="match status" value="1"/>
</dbReference>
<sequence>MKKIKQILINLKMTKTTIMFIYNVLPIWKFRRLNLTLYCLLGLDEKAVESYGDASGNMMEKKMPATFFRALSKSGERKILSKCLEGQAKFENKESLLAIIESYVFLRDVQNAEKILRKYQAEFSNKEHSYLMTKLYLAKNDYRAAFDTVCSYLLNLKRISVSELQRCEVIVNRIGLSFSGERKKIAVILDSSSNLRKEKIIKLFPNVVFTTWDSRITENNVIQTVVLPGVLVSESEMFFSLARVQFCSPVESVIYFKDVLILPSSEFSRINGDVTNKNFVSSLPHLKNFDLNNTPPKSLSNQKVLIALGGGMGNAIQLTPFINYLHLVYNCEIDIFLESSIGYMASVFEKCEKIKNVWTSSLDMNDKMYDVSIFTALSSCVYWFPSRYHLNLELYFPFFSTTRTINEAEYPFWCLKELGLIGNYTKQDYSSKFITNAKWSLDKCMKNRIVFHAGSKKGVWDKKKWPHFENLALKFAKKGFEVISVGGADEYVSGTRNLTNLPLIDTVEVLKSSRVLISNDSGVMHVGDALGLPLVALFGPSSTTKNKPLRRYSEVISLEMECSPCQFSKLLIACPSNKCMKEISPDHVAEKVLSLIEKSHVVM</sequence>
<organism evidence="3 4">
    <name type="scientific">Peredibacter starrii</name>
    <dbReference type="NCBI Taxonomy" id="28202"/>
    <lineage>
        <taxon>Bacteria</taxon>
        <taxon>Pseudomonadati</taxon>
        <taxon>Bdellovibrionota</taxon>
        <taxon>Bacteriovoracia</taxon>
        <taxon>Bacteriovoracales</taxon>
        <taxon>Bacteriovoracaceae</taxon>
        <taxon>Peredibacter</taxon>
    </lineage>
</organism>
<evidence type="ECO:0000313" key="3">
    <source>
        <dbReference type="EMBL" id="WPU65842.1"/>
    </source>
</evidence>
<dbReference type="EC" id="2.4.-.-" evidence="3"/>
<reference evidence="3 4" key="1">
    <citation type="submission" date="2023-11" db="EMBL/GenBank/DDBJ databases">
        <title>Peredibacter starrii A3.12.</title>
        <authorList>
            <person name="Mitchell R.J."/>
        </authorList>
    </citation>
    <scope>NUCLEOTIDE SEQUENCE [LARGE SCALE GENOMIC DNA]</scope>
    <source>
        <strain evidence="3 4">A3.12</strain>
    </source>
</reference>
<dbReference type="GO" id="GO:0008713">
    <property type="term" value="F:ADP-heptose-lipopolysaccharide heptosyltransferase activity"/>
    <property type="evidence" value="ECO:0007669"/>
    <property type="project" value="TreeGrafter"/>
</dbReference>
<dbReference type="AlphaFoldDB" id="A0AAX4HRI4"/>
<protein>
    <submittedName>
        <fullName evidence="3">Glycosyltransferase family 9 protein</fullName>
        <ecNumber evidence="3">2.4.-.-</ecNumber>
    </submittedName>
</protein>
<dbReference type="GO" id="GO:0005829">
    <property type="term" value="C:cytosol"/>
    <property type="evidence" value="ECO:0007669"/>
    <property type="project" value="TreeGrafter"/>
</dbReference>
<dbReference type="KEGG" id="psti:SOO65_03700"/>
<dbReference type="PANTHER" id="PTHR30160">
    <property type="entry name" value="TETRAACYLDISACCHARIDE 4'-KINASE-RELATED"/>
    <property type="match status" value="1"/>
</dbReference>
<dbReference type="Proteomes" id="UP001324634">
    <property type="component" value="Chromosome"/>
</dbReference>
<dbReference type="InterPro" id="IPR051199">
    <property type="entry name" value="LPS_LOS_Heptosyltrfase"/>
</dbReference>
<evidence type="ECO:0000256" key="1">
    <source>
        <dbReference type="ARBA" id="ARBA00022676"/>
    </source>
</evidence>
<dbReference type="InterPro" id="IPR002201">
    <property type="entry name" value="Glyco_trans_9"/>
</dbReference>
<keyword evidence="2 3" id="KW-0808">Transferase</keyword>